<evidence type="ECO:0000313" key="1">
    <source>
        <dbReference type="EMBL" id="KAA6314739.1"/>
    </source>
</evidence>
<name>A0A5J4Q173_9ZZZZ</name>
<organism evidence="1">
    <name type="scientific">termite gut metagenome</name>
    <dbReference type="NCBI Taxonomy" id="433724"/>
    <lineage>
        <taxon>unclassified sequences</taxon>
        <taxon>metagenomes</taxon>
        <taxon>organismal metagenomes</taxon>
    </lineage>
</organism>
<protein>
    <submittedName>
        <fullName evidence="1">Uncharacterized protein</fullName>
    </submittedName>
</protein>
<reference evidence="1" key="1">
    <citation type="submission" date="2019-03" db="EMBL/GenBank/DDBJ databases">
        <title>Single cell metagenomics reveals metabolic interactions within the superorganism composed of flagellate Streblomastix strix and complex community of Bacteroidetes bacteria on its surface.</title>
        <authorList>
            <person name="Treitli S.C."/>
            <person name="Kolisko M."/>
            <person name="Husnik F."/>
            <person name="Keeling P."/>
            <person name="Hampl V."/>
        </authorList>
    </citation>
    <scope>NUCLEOTIDE SEQUENCE</scope>
    <source>
        <strain evidence="1">STM</strain>
    </source>
</reference>
<proteinExistence type="predicted"/>
<comment type="caution">
    <text evidence="1">The sequence shown here is derived from an EMBL/GenBank/DDBJ whole genome shotgun (WGS) entry which is preliminary data.</text>
</comment>
<dbReference type="AlphaFoldDB" id="A0A5J4Q173"/>
<accession>A0A5J4Q173</accession>
<sequence length="21" mass="2252">MLFSVSLMCGICMDGTAQESQ</sequence>
<dbReference type="EMBL" id="SNRY01005524">
    <property type="protein sequence ID" value="KAA6314739.1"/>
    <property type="molecule type" value="Genomic_DNA"/>
</dbReference>
<feature type="non-terminal residue" evidence="1">
    <location>
        <position position="21"/>
    </location>
</feature>
<gene>
    <name evidence="1" type="ORF">EZS27_034692</name>
</gene>